<feature type="domain" description="HTH arsR-type" evidence="5">
    <location>
        <begin position="142"/>
        <end position="221"/>
    </location>
</feature>
<keyword evidence="2" id="KW-0238">DNA-binding</keyword>
<feature type="region of interest" description="Disordered" evidence="4">
    <location>
        <begin position="33"/>
        <end position="78"/>
    </location>
</feature>
<gene>
    <name evidence="6" type="ORF">FM110_07545</name>
</gene>
<dbReference type="InterPro" id="IPR001845">
    <property type="entry name" value="HTH_ArsR_DNA-bd_dom"/>
</dbReference>
<organism evidence="6 7">
    <name type="scientific">Brachybacterium nesterenkovii</name>
    <dbReference type="NCBI Taxonomy" id="47847"/>
    <lineage>
        <taxon>Bacteria</taxon>
        <taxon>Bacillati</taxon>
        <taxon>Actinomycetota</taxon>
        <taxon>Actinomycetes</taxon>
        <taxon>Micrococcales</taxon>
        <taxon>Dermabacteraceae</taxon>
        <taxon>Brachybacterium</taxon>
    </lineage>
</organism>
<dbReference type="Pfam" id="PF12840">
    <property type="entry name" value="HTH_20"/>
    <property type="match status" value="1"/>
</dbReference>
<evidence type="ECO:0000256" key="3">
    <source>
        <dbReference type="ARBA" id="ARBA00023163"/>
    </source>
</evidence>
<protein>
    <recommendedName>
        <fullName evidence="5">HTH arsR-type domain-containing protein</fullName>
    </recommendedName>
</protein>
<dbReference type="Proteomes" id="UP000195981">
    <property type="component" value="Unassembled WGS sequence"/>
</dbReference>
<reference evidence="6 7" key="1">
    <citation type="submission" date="2017-02" db="EMBL/GenBank/DDBJ databases">
        <authorList>
            <person name="Peterson S.W."/>
        </authorList>
    </citation>
    <scope>NUCLEOTIDE SEQUENCE [LARGE SCALE GENOMIC DNA]</scope>
    <source>
        <strain evidence="6 7">CIP104813</strain>
    </source>
</reference>
<dbReference type="InterPro" id="IPR051081">
    <property type="entry name" value="HTH_MetalResp_TranReg"/>
</dbReference>
<dbReference type="InterPro" id="IPR036390">
    <property type="entry name" value="WH_DNA-bd_sf"/>
</dbReference>
<evidence type="ECO:0000313" key="7">
    <source>
        <dbReference type="Proteomes" id="UP000195981"/>
    </source>
</evidence>
<evidence type="ECO:0000256" key="4">
    <source>
        <dbReference type="SAM" id="MobiDB-lite"/>
    </source>
</evidence>
<evidence type="ECO:0000256" key="2">
    <source>
        <dbReference type="ARBA" id="ARBA00023125"/>
    </source>
</evidence>
<dbReference type="GO" id="GO:0003677">
    <property type="term" value="F:DNA binding"/>
    <property type="evidence" value="ECO:0007669"/>
    <property type="project" value="UniProtKB-KW"/>
</dbReference>
<dbReference type="InterPro" id="IPR036388">
    <property type="entry name" value="WH-like_DNA-bd_sf"/>
</dbReference>
<keyword evidence="1" id="KW-0805">Transcription regulation</keyword>
<dbReference type="PANTHER" id="PTHR33154:SF18">
    <property type="entry name" value="ARSENICAL RESISTANCE OPERON REPRESSOR"/>
    <property type="match status" value="1"/>
</dbReference>
<proteinExistence type="predicted"/>
<dbReference type="Gene3D" id="1.10.10.10">
    <property type="entry name" value="Winged helix-like DNA-binding domain superfamily/Winged helix DNA-binding domain"/>
    <property type="match status" value="1"/>
</dbReference>
<accession>A0A1X6X0M2</accession>
<evidence type="ECO:0000256" key="1">
    <source>
        <dbReference type="ARBA" id="ARBA00023015"/>
    </source>
</evidence>
<dbReference type="AlphaFoldDB" id="A0A1X6X0M2"/>
<evidence type="ECO:0000259" key="5">
    <source>
        <dbReference type="SMART" id="SM00418"/>
    </source>
</evidence>
<dbReference type="EMBL" id="FWFG01000065">
    <property type="protein sequence ID" value="SLM92084.1"/>
    <property type="molecule type" value="Genomic_DNA"/>
</dbReference>
<sequence length="222" mass="23502">MTDKRTRREPGSDADDLRARLDRLEALVGRLIEHAPAATLPTTDLERTASAPSAPGPDTAAAGNGAEGDGTADTAAPRHARPALDERLPAQFWALNALAENVPAPGGVVFAGAVDLPAGPIRYQWARPAEHLLAADWSERADRAAALGHPLRLSILRLLLDGERTVAQLVDELTLGSTGVAYHHLNLLQGAGWVTSPRRGTWAIPASRIIPLLSIVIALEES</sequence>
<dbReference type="SUPFAM" id="SSF46785">
    <property type="entry name" value="Winged helix' DNA-binding domain"/>
    <property type="match status" value="1"/>
</dbReference>
<dbReference type="RefSeq" id="WP_234992037.1">
    <property type="nucleotide sequence ID" value="NZ_FWFG01000065.1"/>
</dbReference>
<keyword evidence="7" id="KW-1185">Reference proteome</keyword>
<dbReference type="SMART" id="SM00418">
    <property type="entry name" value="HTH_ARSR"/>
    <property type="match status" value="1"/>
</dbReference>
<keyword evidence="3" id="KW-0804">Transcription</keyword>
<dbReference type="PANTHER" id="PTHR33154">
    <property type="entry name" value="TRANSCRIPTIONAL REGULATOR, ARSR FAMILY"/>
    <property type="match status" value="1"/>
</dbReference>
<name>A0A1X6X0M2_9MICO</name>
<evidence type="ECO:0000313" key="6">
    <source>
        <dbReference type="EMBL" id="SLM92084.1"/>
    </source>
</evidence>
<dbReference type="GO" id="GO:0003700">
    <property type="term" value="F:DNA-binding transcription factor activity"/>
    <property type="evidence" value="ECO:0007669"/>
    <property type="project" value="InterPro"/>
</dbReference>
<feature type="compositionally biased region" description="Low complexity" evidence="4">
    <location>
        <begin position="58"/>
        <end position="75"/>
    </location>
</feature>